<name>A0A8H5ZW88_PETAA</name>
<evidence type="ECO:0000259" key="4">
    <source>
        <dbReference type="Pfam" id="PF13193"/>
    </source>
</evidence>
<evidence type="ECO:0000256" key="1">
    <source>
        <dbReference type="ARBA" id="ARBA00004924"/>
    </source>
</evidence>
<comment type="similarity">
    <text evidence="2">Belongs to the ATP-dependent AMP-binding enzyme family.</text>
</comment>
<dbReference type="InterPro" id="IPR020845">
    <property type="entry name" value="AMP-binding_CS"/>
</dbReference>
<feature type="domain" description="AMP-binding enzyme C-terminal" evidence="4">
    <location>
        <begin position="491"/>
        <end position="575"/>
    </location>
</feature>
<dbReference type="PANTHER" id="PTHR43201">
    <property type="entry name" value="ACYL-COA SYNTHETASE"/>
    <property type="match status" value="1"/>
</dbReference>
<dbReference type="InterPro" id="IPR000873">
    <property type="entry name" value="AMP-dep_synth/lig_dom"/>
</dbReference>
<feature type="domain" description="AMP-dependent synthetase/ligase" evidence="3">
    <location>
        <begin position="48"/>
        <end position="436"/>
    </location>
</feature>
<protein>
    <submittedName>
        <fullName evidence="5">Acyl-CoA synthetase member 2 mitochondrial</fullName>
    </submittedName>
</protein>
<dbReference type="InterPro" id="IPR025110">
    <property type="entry name" value="AMP-bd_C"/>
</dbReference>
<dbReference type="Pfam" id="PF00501">
    <property type="entry name" value="AMP-binding"/>
    <property type="match status" value="1"/>
</dbReference>
<keyword evidence="6" id="KW-1185">Reference proteome</keyword>
<evidence type="ECO:0000313" key="5">
    <source>
        <dbReference type="EMBL" id="KAF5856240.1"/>
    </source>
</evidence>
<dbReference type="InterPro" id="IPR042099">
    <property type="entry name" value="ANL_N_sf"/>
</dbReference>
<reference evidence="5 6" key="1">
    <citation type="submission" date="2019-04" db="EMBL/GenBank/DDBJ databases">
        <title>Aspergillus burnettii sp. nov., novel species from soil in southeast Queensland.</title>
        <authorList>
            <person name="Gilchrist C.L.M."/>
            <person name="Pitt J.I."/>
            <person name="Lange L."/>
            <person name="Lacey H.J."/>
            <person name="Vuong D."/>
            <person name="Midgley D.J."/>
            <person name="Greenfield P."/>
            <person name="Bradbury M."/>
            <person name="Lacey E."/>
            <person name="Busk P.K."/>
            <person name="Pilgaard B."/>
            <person name="Chooi Y.H."/>
            <person name="Piggott A.M."/>
        </authorList>
    </citation>
    <scope>NUCLEOTIDE SEQUENCE [LARGE SCALE GENOMIC DNA]</scope>
    <source>
        <strain evidence="5 6">FRR 5400</strain>
    </source>
</reference>
<accession>A0A8H5ZW88</accession>
<gene>
    <name evidence="5" type="primary">ACSF2</name>
    <name evidence="5" type="ORF">ETB97_007673</name>
</gene>
<dbReference type="Gene3D" id="3.40.50.12780">
    <property type="entry name" value="N-terminal domain of ligase-like"/>
    <property type="match status" value="1"/>
</dbReference>
<dbReference type="Gene3D" id="3.30.300.30">
    <property type="match status" value="1"/>
</dbReference>
<comment type="pathway">
    <text evidence="1">Siderophore biosynthesis.</text>
</comment>
<dbReference type="GO" id="GO:0031956">
    <property type="term" value="F:medium-chain fatty acid-CoA ligase activity"/>
    <property type="evidence" value="ECO:0007669"/>
    <property type="project" value="TreeGrafter"/>
</dbReference>
<sequence length="596" mass="65575">MAATRRLQQTLSHIHPPKVPEQLSIVYGPTQPPLLDITLGELLALQNLQYGEHECVVFPWTGTRWTYSDLNDEADSLARGLLAMGIHKGDRVGIMAGNCEQYISVFFAAARVGAVLVVLNNTYTPSELYYALEHTDCRLLFMTPRIGRHSLEEVLSKLGPYPKRKGSSAALEEIVILRGEHSDFPTYNSVIQRGLSVSRNALLDRQAQLRPDDVCNLQFTSGSTGNPKAAMLTHHSPKADTTALSSNLVNNSRFIGDRMDFTSFDVLCCPPPLFHCFGLVLGMLAVVTHGAKIVFPSETFDPNAVLHAISDEKCTALHGVPTMFEAILSLPKPPNFDTRNLRTGIIAGAPVPRPLMKRLFKELNMTQYTSSYGLTEASPTCFNAVTTDTIETRLRTVGKVMPHAKAKIIDGEGHIVPVGQRGELCMAGYQLTKGYWNNPEKTAETLITDADGTTWLKTGDEAIFDPQGRCTITGRFKDIIIRGGENIYPLEIEERLASHPAIEVASVIGIPDHKYGEVVGAFIALAPGYEDKRPSDEELRAWTREKLGRHKAPQHVFIFGEEGVDRTIPVTGSGKVRKVDLRKAAANVLELRAKAN</sequence>
<dbReference type="CDD" id="cd05917">
    <property type="entry name" value="FACL_like_2"/>
    <property type="match status" value="1"/>
</dbReference>
<dbReference type="PANTHER" id="PTHR43201:SF6">
    <property type="entry name" value="ACYL COA SYNTHETASE (EUROFUNG)"/>
    <property type="match status" value="1"/>
</dbReference>
<dbReference type="FunFam" id="3.40.50.12780:FF:000003">
    <property type="entry name" value="Long-chain-fatty-acid--CoA ligase FadD"/>
    <property type="match status" value="1"/>
</dbReference>
<dbReference type="EMBL" id="SPNV01000335">
    <property type="protein sequence ID" value="KAF5856240.1"/>
    <property type="molecule type" value="Genomic_DNA"/>
</dbReference>
<dbReference type="SUPFAM" id="SSF56801">
    <property type="entry name" value="Acetyl-CoA synthetase-like"/>
    <property type="match status" value="1"/>
</dbReference>
<dbReference type="AlphaFoldDB" id="A0A8H5ZW88"/>
<dbReference type="Proteomes" id="UP000541154">
    <property type="component" value="Unassembled WGS sequence"/>
</dbReference>
<evidence type="ECO:0000313" key="6">
    <source>
        <dbReference type="Proteomes" id="UP000541154"/>
    </source>
</evidence>
<dbReference type="InterPro" id="IPR045851">
    <property type="entry name" value="AMP-bd_C_sf"/>
</dbReference>
<dbReference type="GO" id="GO:0006631">
    <property type="term" value="P:fatty acid metabolic process"/>
    <property type="evidence" value="ECO:0007669"/>
    <property type="project" value="TreeGrafter"/>
</dbReference>
<dbReference type="Pfam" id="PF13193">
    <property type="entry name" value="AMP-binding_C"/>
    <property type="match status" value="1"/>
</dbReference>
<comment type="caution">
    <text evidence="5">The sequence shown here is derived from an EMBL/GenBank/DDBJ whole genome shotgun (WGS) entry which is preliminary data.</text>
</comment>
<proteinExistence type="inferred from homology"/>
<evidence type="ECO:0000256" key="2">
    <source>
        <dbReference type="ARBA" id="ARBA00006432"/>
    </source>
</evidence>
<dbReference type="PROSITE" id="PS00455">
    <property type="entry name" value="AMP_BINDING"/>
    <property type="match status" value="1"/>
</dbReference>
<organism evidence="5 6">
    <name type="scientific">Petromyces alliaceus</name>
    <name type="common">Aspergillus alliaceus</name>
    <dbReference type="NCBI Taxonomy" id="209559"/>
    <lineage>
        <taxon>Eukaryota</taxon>
        <taxon>Fungi</taxon>
        <taxon>Dikarya</taxon>
        <taxon>Ascomycota</taxon>
        <taxon>Pezizomycotina</taxon>
        <taxon>Eurotiomycetes</taxon>
        <taxon>Eurotiomycetidae</taxon>
        <taxon>Eurotiales</taxon>
        <taxon>Aspergillaceae</taxon>
        <taxon>Aspergillus</taxon>
        <taxon>Aspergillus subgen. Circumdati</taxon>
    </lineage>
</organism>
<evidence type="ECO:0000259" key="3">
    <source>
        <dbReference type="Pfam" id="PF00501"/>
    </source>
</evidence>